<comment type="subcellular location">
    <subcellularLocation>
        <location evidence="1 7">Cell membrane</location>
        <topology evidence="1 7">Multi-pass membrane protein</topology>
    </subcellularLocation>
</comment>
<dbReference type="PROSITE" id="PS50928">
    <property type="entry name" value="ABC_TM1"/>
    <property type="match status" value="1"/>
</dbReference>
<dbReference type="PANTHER" id="PTHR43744">
    <property type="entry name" value="ABC TRANSPORTER PERMEASE PROTEIN MG189-RELATED-RELATED"/>
    <property type="match status" value="1"/>
</dbReference>
<dbReference type="GO" id="GO:0055085">
    <property type="term" value="P:transmembrane transport"/>
    <property type="evidence" value="ECO:0007669"/>
    <property type="project" value="InterPro"/>
</dbReference>
<keyword evidence="4 7" id="KW-0812">Transmembrane</keyword>
<evidence type="ECO:0000256" key="4">
    <source>
        <dbReference type="ARBA" id="ARBA00022692"/>
    </source>
</evidence>
<feature type="transmembrane region" description="Helical" evidence="7">
    <location>
        <begin position="238"/>
        <end position="258"/>
    </location>
</feature>
<dbReference type="InterPro" id="IPR000515">
    <property type="entry name" value="MetI-like"/>
</dbReference>
<dbReference type="Pfam" id="PF00528">
    <property type="entry name" value="BPD_transp_1"/>
    <property type="match status" value="1"/>
</dbReference>
<dbReference type="Proteomes" id="UP000782880">
    <property type="component" value="Unassembled WGS sequence"/>
</dbReference>
<feature type="domain" description="ABC transmembrane type-1" evidence="8">
    <location>
        <begin position="73"/>
        <end position="259"/>
    </location>
</feature>
<sequence length="274" mass="29888">MKKWFLLPFALLVWGPLWLLLTGALTGNAELQSTIGPALTGQGQVKWTLLPSWPTLQPLLELLLDTPEYFTTYWNTCAQVFPQVAGQLVVGAPAAWALSKMEFTGRHGIRSLYIVVMLLPFQVTMVPSYLTLNALGLMDTVWAVILPGAFSTFPVFLMQRGFDAVPKELLEASAIDGATPEQQFFRIGIPVGLPGILAALTMGFLDAWNALEQPMTFLKTPSRWPLSLYLTNAAGDNLALVMAASLMMLLPAVLIFSFGQKYLEQGILAGAVKG</sequence>
<evidence type="ECO:0000256" key="5">
    <source>
        <dbReference type="ARBA" id="ARBA00022989"/>
    </source>
</evidence>
<organism evidence="9 10">
    <name type="scientific">Subdoligranulum variabile</name>
    <dbReference type="NCBI Taxonomy" id="214851"/>
    <lineage>
        <taxon>Bacteria</taxon>
        <taxon>Bacillati</taxon>
        <taxon>Bacillota</taxon>
        <taxon>Clostridia</taxon>
        <taxon>Eubacteriales</taxon>
        <taxon>Oscillospiraceae</taxon>
        <taxon>Subdoligranulum</taxon>
    </lineage>
</organism>
<gene>
    <name evidence="9" type="ORF">K8V20_09480</name>
</gene>
<keyword evidence="6 7" id="KW-0472">Membrane</keyword>
<keyword evidence="3" id="KW-1003">Cell membrane</keyword>
<reference evidence="9" key="2">
    <citation type="submission" date="2021-09" db="EMBL/GenBank/DDBJ databases">
        <authorList>
            <person name="Gilroy R."/>
        </authorList>
    </citation>
    <scope>NUCLEOTIDE SEQUENCE</scope>
    <source>
        <strain evidence="9">ChiBcec21-2208</strain>
    </source>
</reference>
<feature type="transmembrane region" description="Helical" evidence="7">
    <location>
        <begin position="80"/>
        <end position="99"/>
    </location>
</feature>
<dbReference type="PANTHER" id="PTHR43744:SF12">
    <property type="entry name" value="ABC TRANSPORTER PERMEASE PROTEIN MG189-RELATED"/>
    <property type="match status" value="1"/>
</dbReference>
<comment type="caution">
    <text evidence="9">The sequence shown here is derived from an EMBL/GenBank/DDBJ whole genome shotgun (WGS) entry which is preliminary data.</text>
</comment>
<evidence type="ECO:0000256" key="2">
    <source>
        <dbReference type="ARBA" id="ARBA00022448"/>
    </source>
</evidence>
<reference evidence="9" key="1">
    <citation type="journal article" date="2021" name="PeerJ">
        <title>Extensive microbial diversity within the chicken gut microbiome revealed by metagenomics and culture.</title>
        <authorList>
            <person name="Gilroy R."/>
            <person name="Ravi A."/>
            <person name="Getino M."/>
            <person name="Pursley I."/>
            <person name="Horton D.L."/>
            <person name="Alikhan N.F."/>
            <person name="Baker D."/>
            <person name="Gharbi K."/>
            <person name="Hall N."/>
            <person name="Watson M."/>
            <person name="Adriaenssens E.M."/>
            <person name="Foster-Nyarko E."/>
            <person name="Jarju S."/>
            <person name="Secka A."/>
            <person name="Antonio M."/>
            <person name="Oren A."/>
            <person name="Chaudhuri R.R."/>
            <person name="La Ragione R."/>
            <person name="Hildebrand F."/>
            <person name="Pallen M.J."/>
        </authorList>
    </citation>
    <scope>NUCLEOTIDE SEQUENCE</scope>
    <source>
        <strain evidence="9">ChiBcec21-2208</strain>
    </source>
</reference>
<evidence type="ECO:0000259" key="8">
    <source>
        <dbReference type="PROSITE" id="PS50928"/>
    </source>
</evidence>
<feature type="transmembrane region" description="Helical" evidence="7">
    <location>
        <begin position="111"/>
        <end position="130"/>
    </location>
</feature>
<keyword evidence="2 7" id="KW-0813">Transport</keyword>
<dbReference type="Gene3D" id="1.10.3720.10">
    <property type="entry name" value="MetI-like"/>
    <property type="match status" value="1"/>
</dbReference>
<evidence type="ECO:0000313" key="10">
    <source>
        <dbReference type="Proteomes" id="UP000782880"/>
    </source>
</evidence>
<evidence type="ECO:0000313" key="9">
    <source>
        <dbReference type="EMBL" id="HJG28855.1"/>
    </source>
</evidence>
<dbReference type="EMBL" id="DYVE01000243">
    <property type="protein sequence ID" value="HJG28855.1"/>
    <property type="molecule type" value="Genomic_DNA"/>
</dbReference>
<protein>
    <submittedName>
        <fullName evidence="9">Carbohydrate ABC transporter permease</fullName>
    </submittedName>
</protein>
<accession>A0A921LPF9</accession>
<comment type="similarity">
    <text evidence="7">Belongs to the binding-protein-dependent transport system permease family.</text>
</comment>
<evidence type="ECO:0000256" key="7">
    <source>
        <dbReference type="RuleBase" id="RU363032"/>
    </source>
</evidence>
<dbReference type="CDD" id="cd06261">
    <property type="entry name" value="TM_PBP2"/>
    <property type="match status" value="1"/>
</dbReference>
<proteinExistence type="inferred from homology"/>
<evidence type="ECO:0000256" key="3">
    <source>
        <dbReference type="ARBA" id="ARBA00022475"/>
    </source>
</evidence>
<dbReference type="SUPFAM" id="SSF161098">
    <property type="entry name" value="MetI-like"/>
    <property type="match status" value="1"/>
</dbReference>
<feature type="transmembrane region" description="Helical" evidence="7">
    <location>
        <begin position="183"/>
        <end position="205"/>
    </location>
</feature>
<dbReference type="GO" id="GO:0005886">
    <property type="term" value="C:plasma membrane"/>
    <property type="evidence" value="ECO:0007669"/>
    <property type="project" value="UniProtKB-SubCell"/>
</dbReference>
<name>A0A921LPF9_9FIRM</name>
<dbReference type="InterPro" id="IPR035906">
    <property type="entry name" value="MetI-like_sf"/>
</dbReference>
<evidence type="ECO:0000256" key="6">
    <source>
        <dbReference type="ARBA" id="ARBA00023136"/>
    </source>
</evidence>
<dbReference type="AlphaFoldDB" id="A0A921LPF9"/>
<keyword evidence="5 7" id="KW-1133">Transmembrane helix</keyword>
<evidence type="ECO:0000256" key="1">
    <source>
        <dbReference type="ARBA" id="ARBA00004651"/>
    </source>
</evidence>
<feature type="transmembrane region" description="Helical" evidence="7">
    <location>
        <begin position="142"/>
        <end position="162"/>
    </location>
</feature>